<dbReference type="GO" id="GO:0009264">
    <property type="term" value="P:deoxyribonucleotide catabolic process"/>
    <property type="evidence" value="ECO:0007669"/>
    <property type="project" value="UniProtKB-UniRule"/>
</dbReference>
<dbReference type="GO" id="GO:0005737">
    <property type="term" value="C:cytoplasm"/>
    <property type="evidence" value="ECO:0007669"/>
    <property type="project" value="InterPro"/>
</dbReference>
<evidence type="ECO:0000313" key="5">
    <source>
        <dbReference type="Proteomes" id="UP000230131"/>
    </source>
</evidence>
<dbReference type="GO" id="GO:0016052">
    <property type="term" value="P:carbohydrate catabolic process"/>
    <property type="evidence" value="ECO:0007669"/>
    <property type="project" value="TreeGrafter"/>
</dbReference>
<protein>
    <recommendedName>
        <fullName evidence="3">Deoxyribose-phosphate aldolase</fullName>
        <ecNumber evidence="3">4.1.2.4</ecNumber>
    </recommendedName>
</protein>
<sequence>MDSKELAKKLDHTNIKLEATETDIRKTCEEAKQYGFRGVCVNLGWVKFVRQQLNGTSIKVVVLLDPPMGLSLFEDRIAMAKKAKEDGADDLDIVMNIVDLKYERYEKVLSDLKEICKIGDTKVIIGSGYLTDEEILKASAIIQESGAICVKTATFKDPLENREIEEKCRHLRLMRQGAPDLLVKAAGNIKTLSDVEKALEAGADIIGTSSSVAIIKEAEARK</sequence>
<dbReference type="PANTHER" id="PTHR10889">
    <property type="entry name" value="DEOXYRIBOSE-PHOSPHATE ALDOLASE"/>
    <property type="match status" value="1"/>
</dbReference>
<dbReference type="SMART" id="SM01133">
    <property type="entry name" value="DeoC"/>
    <property type="match status" value="1"/>
</dbReference>
<dbReference type="Proteomes" id="UP000230131">
    <property type="component" value="Unassembled WGS sequence"/>
</dbReference>
<organism evidence="4 5">
    <name type="scientific">Candidatus Wolfebacteria bacterium CG03_land_8_20_14_0_80_36_15</name>
    <dbReference type="NCBI Taxonomy" id="1975067"/>
    <lineage>
        <taxon>Bacteria</taxon>
        <taxon>Candidatus Wolfeibacteriota</taxon>
    </lineage>
</organism>
<gene>
    <name evidence="4" type="primary">deoC</name>
    <name evidence="4" type="ORF">COS59_01335</name>
</gene>
<accession>A0A2M7B7Q6</accession>
<evidence type="ECO:0000256" key="3">
    <source>
        <dbReference type="NCBIfam" id="TIGR00126"/>
    </source>
</evidence>
<evidence type="ECO:0000256" key="2">
    <source>
        <dbReference type="ARBA" id="ARBA00023270"/>
    </source>
</evidence>
<dbReference type="SUPFAM" id="SSF51569">
    <property type="entry name" value="Aldolase"/>
    <property type="match status" value="1"/>
</dbReference>
<proteinExistence type="predicted"/>
<dbReference type="EMBL" id="PEVH01000043">
    <property type="protein sequence ID" value="PIU99144.1"/>
    <property type="molecule type" value="Genomic_DNA"/>
</dbReference>
<dbReference type="PANTHER" id="PTHR10889:SF1">
    <property type="entry name" value="DEOXYRIBOSE-PHOSPHATE ALDOLASE"/>
    <property type="match status" value="1"/>
</dbReference>
<evidence type="ECO:0000256" key="1">
    <source>
        <dbReference type="ARBA" id="ARBA00022490"/>
    </source>
</evidence>
<dbReference type="AlphaFoldDB" id="A0A2M7B7Q6"/>
<dbReference type="EC" id="4.1.2.4" evidence="3"/>
<evidence type="ECO:0000313" key="4">
    <source>
        <dbReference type="EMBL" id="PIU99144.1"/>
    </source>
</evidence>
<dbReference type="PIRSF" id="PIRSF001357">
    <property type="entry name" value="DeoC"/>
    <property type="match status" value="1"/>
</dbReference>
<keyword evidence="2" id="KW-0704">Schiff base</keyword>
<dbReference type="Gene3D" id="3.20.20.70">
    <property type="entry name" value="Aldolase class I"/>
    <property type="match status" value="1"/>
</dbReference>
<comment type="caution">
    <text evidence="4">The sequence shown here is derived from an EMBL/GenBank/DDBJ whole genome shotgun (WGS) entry which is preliminary data.</text>
</comment>
<dbReference type="InterPro" id="IPR013785">
    <property type="entry name" value="Aldolase_TIM"/>
</dbReference>
<dbReference type="NCBIfam" id="TIGR00126">
    <property type="entry name" value="deoC"/>
    <property type="match status" value="1"/>
</dbReference>
<dbReference type="GO" id="GO:0004139">
    <property type="term" value="F:deoxyribose-phosphate aldolase activity"/>
    <property type="evidence" value="ECO:0007669"/>
    <property type="project" value="UniProtKB-UniRule"/>
</dbReference>
<dbReference type="InterPro" id="IPR011343">
    <property type="entry name" value="DeoC"/>
</dbReference>
<reference evidence="5" key="1">
    <citation type="submission" date="2017-09" db="EMBL/GenBank/DDBJ databases">
        <title>Depth-based differentiation of microbial function through sediment-hosted aquifers and enrichment of novel symbionts in the deep terrestrial subsurface.</title>
        <authorList>
            <person name="Probst A.J."/>
            <person name="Ladd B."/>
            <person name="Jarett J.K."/>
            <person name="Geller-Mcgrath D.E."/>
            <person name="Sieber C.M.K."/>
            <person name="Emerson J.B."/>
            <person name="Anantharaman K."/>
            <person name="Thomas B.C."/>
            <person name="Malmstrom R."/>
            <person name="Stieglmeier M."/>
            <person name="Klingl A."/>
            <person name="Woyke T."/>
            <person name="Ryan C.M."/>
            <person name="Banfield J.F."/>
        </authorList>
    </citation>
    <scope>NUCLEOTIDE SEQUENCE [LARGE SCALE GENOMIC DNA]</scope>
</reference>
<dbReference type="InterPro" id="IPR002915">
    <property type="entry name" value="DeoC/FbaB/LacD_aldolase"/>
</dbReference>
<keyword evidence="1" id="KW-0963">Cytoplasm</keyword>
<name>A0A2M7B7Q6_9BACT</name>
<dbReference type="Pfam" id="PF01791">
    <property type="entry name" value="DeoC"/>
    <property type="match status" value="1"/>
</dbReference>